<sequence>MQDIIRKIVEMDEEARRLKEQAEKEKLESEKSIAETKQKVHDEFIERAKTRAAKTTEAERAALDKSWQETKLIHQEIEKNLKSQYIQNKDKWIDEIVKRAKLTS</sequence>
<dbReference type="AlphaFoldDB" id="A0A9D1S8V2"/>
<evidence type="ECO:0000256" key="1">
    <source>
        <dbReference type="SAM" id="Coils"/>
    </source>
</evidence>
<protein>
    <submittedName>
        <fullName evidence="2">Uncharacterized protein</fullName>
    </submittedName>
</protein>
<evidence type="ECO:0000313" key="2">
    <source>
        <dbReference type="EMBL" id="HIU50708.1"/>
    </source>
</evidence>
<gene>
    <name evidence="2" type="ORF">IAD22_06825</name>
</gene>
<proteinExistence type="predicted"/>
<dbReference type="EMBL" id="DVNG01000104">
    <property type="protein sequence ID" value="HIU50708.1"/>
    <property type="molecule type" value="Genomic_DNA"/>
</dbReference>
<dbReference type="Proteomes" id="UP000824118">
    <property type="component" value="Unassembled WGS sequence"/>
</dbReference>
<comment type="caution">
    <text evidence="2">The sequence shown here is derived from an EMBL/GenBank/DDBJ whole genome shotgun (WGS) entry which is preliminary data.</text>
</comment>
<accession>A0A9D1S8V2</accession>
<reference evidence="2" key="1">
    <citation type="submission" date="2020-10" db="EMBL/GenBank/DDBJ databases">
        <authorList>
            <person name="Gilroy R."/>
        </authorList>
    </citation>
    <scope>NUCLEOTIDE SEQUENCE</scope>
    <source>
        <strain evidence="2">ChiGjej1B1-1684</strain>
    </source>
</reference>
<keyword evidence="1" id="KW-0175">Coiled coil</keyword>
<feature type="coiled-coil region" evidence="1">
    <location>
        <begin position="1"/>
        <end position="39"/>
    </location>
</feature>
<name>A0A9D1S8V2_9FIRM</name>
<reference evidence="2" key="2">
    <citation type="journal article" date="2021" name="PeerJ">
        <title>Extensive microbial diversity within the chicken gut microbiome revealed by metagenomics and culture.</title>
        <authorList>
            <person name="Gilroy R."/>
            <person name="Ravi A."/>
            <person name="Getino M."/>
            <person name="Pursley I."/>
            <person name="Horton D.L."/>
            <person name="Alikhan N.F."/>
            <person name="Baker D."/>
            <person name="Gharbi K."/>
            <person name="Hall N."/>
            <person name="Watson M."/>
            <person name="Adriaenssens E.M."/>
            <person name="Foster-Nyarko E."/>
            <person name="Jarju S."/>
            <person name="Secka A."/>
            <person name="Antonio M."/>
            <person name="Oren A."/>
            <person name="Chaudhuri R.R."/>
            <person name="La Ragione R."/>
            <person name="Hildebrand F."/>
            <person name="Pallen M.J."/>
        </authorList>
    </citation>
    <scope>NUCLEOTIDE SEQUENCE</scope>
    <source>
        <strain evidence="2">ChiGjej1B1-1684</strain>
    </source>
</reference>
<evidence type="ECO:0000313" key="3">
    <source>
        <dbReference type="Proteomes" id="UP000824118"/>
    </source>
</evidence>
<organism evidence="2 3">
    <name type="scientific">Candidatus Limousia pullorum</name>
    <dbReference type="NCBI Taxonomy" id="2840860"/>
    <lineage>
        <taxon>Bacteria</taxon>
        <taxon>Bacillati</taxon>
        <taxon>Bacillota</taxon>
        <taxon>Clostridia</taxon>
        <taxon>Eubacteriales</taxon>
        <taxon>Oscillospiraceae</taxon>
        <taxon>Oscillospiraceae incertae sedis</taxon>
        <taxon>Candidatus Limousia</taxon>
    </lineage>
</organism>